<keyword evidence="3" id="KW-1185">Reference proteome</keyword>
<reference evidence="2 3" key="1">
    <citation type="submission" date="2016-10" db="EMBL/GenBank/DDBJ databases">
        <authorList>
            <person name="de Groot N.N."/>
        </authorList>
    </citation>
    <scope>NUCLEOTIDE SEQUENCE [LARGE SCALE GENOMIC DNA]</scope>
    <source>
        <strain evidence="2 3">CGMCC 1.9113</strain>
    </source>
</reference>
<sequence length="115" mass="12375">MTTNDPAAFFRAMLGEWEKMANTVGGDALRSDEWSRAMHGAQGATLQAQAAWKEASTRALAAANMPSRTEFEQLSARIAGIEESLARIESALGARAPAPPKVRPTRTRKPPEPQG</sequence>
<dbReference type="Proteomes" id="UP000199586">
    <property type="component" value="Unassembled WGS sequence"/>
</dbReference>
<dbReference type="STRING" id="634430.SAMN04488241_10662"/>
<feature type="region of interest" description="Disordered" evidence="1">
    <location>
        <begin position="91"/>
        <end position="115"/>
    </location>
</feature>
<gene>
    <name evidence="2" type="ORF">SAMN04488241_10662</name>
</gene>
<evidence type="ECO:0000313" key="2">
    <source>
        <dbReference type="EMBL" id="SFP72975.1"/>
    </source>
</evidence>
<organism evidence="2 3">
    <name type="scientific">Sphingomonas rubra</name>
    <dbReference type="NCBI Taxonomy" id="634430"/>
    <lineage>
        <taxon>Bacteria</taxon>
        <taxon>Pseudomonadati</taxon>
        <taxon>Pseudomonadota</taxon>
        <taxon>Alphaproteobacteria</taxon>
        <taxon>Sphingomonadales</taxon>
        <taxon>Sphingomonadaceae</taxon>
        <taxon>Sphingomonas</taxon>
    </lineage>
</organism>
<dbReference type="RefSeq" id="WP_093333267.1">
    <property type="nucleotide sequence ID" value="NZ_FOXP01000006.1"/>
</dbReference>
<dbReference type="EMBL" id="FOXP01000006">
    <property type="protein sequence ID" value="SFP72975.1"/>
    <property type="molecule type" value="Genomic_DNA"/>
</dbReference>
<dbReference type="OrthoDB" id="7569374at2"/>
<name>A0A1I5SQI2_9SPHN</name>
<protein>
    <recommendedName>
        <fullName evidence="4">Poly(3-hydroxyalkanoate) polymerase subunit PhaE</fullName>
    </recommendedName>
</protein>
<evidence type="ECO:0008006" key="4">
    <source>
        <dbReference type="Google" id="ProtNLM"/>
    </source>
</evidence>
<proteinExistence type="predicted"/>
<dbReference type="AlphaFoldDB" id="A0A1I5SQI2"/>
<evidence type="ECO:0000256" key="1">
    <source>
        <dbReference type="SAM" id="MobiDB-lite"/>
    </source>
</evidence>
<evidence type="ECO:0000313" key="3">
    <source>
        <dbReference type="Proteomes" id="UP000199586"/>
    </source>
</evidence>
<accession>A0A1I5SQI2</accession>